<organism evidence="1 2">
    <name type="scientific">Penicillium frequentans</name>
    <dbReference type="NCBI Taxonomy" id="3151616"/>
    <lineage>
        <taxon>Eukaryota</taxon>
        <taxon>Fungi</taxon>
        <taxon>Dikarya</taxon>
        <taxon>Ascomycota</taxon>
        <taxon>Pezizomycotina</taxon>
        <taxon>Eurotiomycetes</taxon>
        <taxon>Eurotiomycetidae</taxon>
        <taxon>Eurotiales</taxon>
        <taxon>Aspergillaceae</taxon>
        <taxon>Penicillium</taxon>
    </lineage>
</organism>
<sequence length="401" mass="44614">MLRRIPGPAARSARQQLQPQSRFIKQRFQSTASNAAPSGSNPALIGGLAGGAVAFVTGYTWYHFSGAKTLVNTSKQTQAYVEQAKQKVAEKTPEPNEAYRWLRDTVKSYAAFVPGARSYVDTAFDDLDKIRKDHGQEFDEVVKNAYTELKGLLTKEGLNTDSAAKALSVLQKYGKQLFDLAGDAAENVLDNHPKIKEKVGGSFDRLKEMGDTYGPEAKEEVNRTWQQISGIVQRGASIESAEEIKNLIEEKKTKLEKLGDEAWQKGLKESQQYLEKSPKLKKMVEDNADILKKGSSKDLWRLVKESASSGKMEDVEKYIKEQATQVKGNLGDSSDLGKWLEKIPGGSNILPQLNSLQEIAQKKGSDAENVLKETFQEIQDVLKKRKDQVEKLAEEAKEESK</sequence>
<reference evidence="1 2" key="1">
    <citation type="journal article" date="2023" name="IMA Fungus">
        <title>Comparative genomic study of the Penicillium genus elucidates a diverse pangenome and 15 lateral gene transfer events.</title>
        <authorList>
            <person name="Petersen C."/>
            <person name="Sorensen T."/>
            <person name="Nielsen M.R."/>
            <person name="Sondergaard T.E."/>
            <person name="Sorensen J.L."/>
            <person name="Fitzpatrick D.A."/>
            <person name="Frisvad J.C."/>
            <person name="Nielsen K.L."/>
        </authorList>
    </citation>
    <scope>NUCLEOTIDE SEQUENCE [LARGE SCALE GENOMIC DNA]</scope>
    <source>
        <strain evidence="1 2">IBT 35679</strain>
    </source>
</reference>
<evidence type="ECO:0000313" key="1">
    <source>
        <dbReference type="EMBL" id="KAJ5557530.1"/>
    </source>
</evidence>
<protein>
    <recommendedName>
        <fullName evidence="3">Apolipoprotein/apolipophorin</fullName>
    </recommendedName>
</protein>
<gene>
    <name evidence="1" type="ORF">N7494_001445</name>
</gene>
<comment type="caution">
    <text evidence="1">The sequence shown here is derived from an EMBL/GenBank/DDBJ whole genome shotgun (WGS) entry which is preliminary data.</text>
</comment>
<name>A0AAD6D7Q8_9EURO</name>
<dbReference type="EMBL" id="JAQIZZ010000001">
    <property type="protein sequence ID" value="KAJ5557530.1"/>
    <property type="molecule type" value="Genomic_DNA"/>
</dbReference>
<evidence type="ECO:0008006" key="3">
    <source>
        <dbReference type="Google" id="ProtNLM"/>
    </source>
</evidence>
<dbReference type="Proteomes" id="UP001220324">
    <property type="component" value="Unassembled WGS sequence"/>
</dbReference>
<proteinExistence type="predicted"/>
<keyword evidence="2" id="KW-1185">Reference proteome</keyword>
<evidence type="ECO:0000313" key="2">
    <source>
        <dbReference type="Proteomes" id="UP001220324"/>
    </source>
</evidence>
<dbReference type="AlphaFoldDB" id="A0AAD6D7Q8"/>
<accession>A0AAD6D7Q8</accession>